<dbReference type="Gene3D" id="1.10.490.110">
    <property type="entry name" value="Uncharacterized conserved protein DUF2267"/>
    <property type="match status" value="1"/>
</dbReference>
<name>A0ABD5TUN5_9EURY</name>
<evidence type="ECO:0000313" key="1">
    <source>
        <dbReference type="EMBL" id="MFC6823506.1"/>
    </source>
</evidence>
<dbReference type="EMBL" id="JBHSXH010000004">
    <property type="protein sequence ID" value="MFC6823506.1"/>
    <property type="molecule type" value="Genomic_DNA"/>
</dbReference>
<dbReference type="InterPro" id="IPR018727">
    <property type="entry name" value="DUF2267"/>
</dbReference>
<dbReference type="Pfam" id="PF10025">
    <property type="entry name" value="DUF2267"/>
    <property type="match status" value="1"/>
</dbReference>
<gene>
    <name evidence="1" type="ORF">ACFQEV_00580</name>
</gene>
<dbReference type="InterPro" id="IPR038282">
    <property type="entry name" value="DUF2267_sf"/>
</dbReference>
<dbReference type="RefSeq" id="WP_379691939.1">
    <property type="nucleotide sequence ID" value="NZ_JBHSXH010000004.1"/>
</dbReference>
<organism evidence="1 2">
    <name type="scientific">Halopelagius fulvigenes</name>
    <dbReference type="NCBI Taxonomy" id="1198324"/>
    <lineage>
        <taxon>Archaea</taxon>
        <taxon>Methanobacteriati</taxon>
        <taxon>Methanobacteriota</taxon>
        <taxon>Stenosarchaea group</taxon>
        <taxon>Halobacteria</taxon>
        <taxon>Halobacteriales</taxon>
        <taxon>Haloferacaceae</taxon>
    </lineage>
</organism>
<protein>
    <submittedName>
        <fullName evidence="1">DUF2267 domain-containing protein</fullName>
    </submittedName>
</protein>
<proteinExistence type="predicted"/>
<dbReference type="AlphaFoldDB" id="A0ABD5TUN5"/>
<comment type="caution">
    <text evidence="1">The sequence shown here is derived from an EMBL/GenBank/DDBJ whole genome shotgun (WGS) entry which is preliminary data.</text>
</comment>
<sequence>MDYDSFLGQVQNELELSSTGEAARATRAVLTTLGERLEEGEASDLAAPLPMEIDRFLLEAESGQRFDYDEFVDRVVERGGEDRSEAAYQAQAVLGVVSETAPEGELEEVKAQLPPEYEDLFEVAERATDG</sequence>
<reference evidence="1 2" key="1">
    <citation type="journal article" date="2019" name="Int. J. Syst. Evol. Microbiol.">
        <title>The Global Catalogue of Microorganisms (GCM) 10K type strain sequencing project: providing services to taxonomists for standard genome sequencing and annotation.</title>
        <authorList>
            <consortium name="The Broad Institute Genomics Platform"/>
            <consortium name="The Broad Institute Genome Sequencing Center for Infectious Disease"/>
            <person name="Wu L."/>
            <person name="Ma J."/>
        </authorList>
    </citation>
    <scope>NUCLEOTIDE SEQUENCE [LARGE SCALE GENOMIC DNA]</scope>
    <source>
        <strain evidence="1 2">YIM 94188</strain>
    </source>
</reference>
<keyword evidence="2" id="KW-1185">Reference proteome</keyword>
<evidence type="ECO:0000313" key="2">
    <source>
        <dbReference type="Proteomes" id="UP001596408"/>
    </source>
</evidence>
<dbReference type="Proteomes" id="UP001596408">
    <property type="component" value="Unassembled WGS sequence"/>
</dbReference>
<accession>A0ABD5TUN5</accession>